<dbReference type="GeneID" id="25335272"/>
<evidence type="ECO:0000256" key="1">
    <source>
        <dbReference type="SAM" id="MobiDB-lite"/>
    </source>
</evidence>
<feature type="region of interest" description="Disordered" evidence="1">
    <location>
        <begin position="168"/>
        <end position="534"/>
    </location>
</feature>
<reference evidence="2" key="1">
    <citation type="submission" date="2013-10" db="EMBL/GenBank/DDBJ databases">
        <title>Genomic analysis of the causative agents of coccidiosis in chickens.</title>
        <authorList>
            <person name="Reid A.J."/>
            <person name="Blake D."/>
            <person name="Billington K."/>
            <person name="Browne H."/>
            <person name="Dunn M."/>
            <person name="Hung S."/>
            <person name="Kawahara F."/>
            <person name="Miranda-Saavedra D."/>
            <person name="Mourier T."/>
            <person name="Nagra H."/>
            <person name="Otto T.D."/>
            <person name="Rawlings N."/>
            <person name="Sanchez A."/>
            <person name="Sanders M."/>
            <person name="Subramaniam C."/>
            <person name="Tay Y."/>
            <person name="Dear P."/>
            <person name="Doerig C."/>
            <person name="Gruber A."/>
            <person name="Parkinson J."/>
            <person name="Shirley M."/>
            <person name="Wan K.L."/>
            <person name="Berriman M."/>
            <person name="Tomley F."/>
            <person name="Pain A."/>
        </authorList>
    </citation>
    <scope>NUCLEOTIDE SEQUENCE [LARGE SCALE GENOMIC DNA]</scope>
    <source>
        <strain evidence="2">Weybridge</strain>
    </source>
</reference>
<dbReference type="VEuPathDB" id="ToxoDB:EMWEY_00012860"/>
<feature type="compositionally biased region" description="Basic residues" evidence="1">
    <location>
        <begin position="438"/>
        <end position="449"/>
    </location>
</feature>
<name>U6M4F4_EIMMA</name>
<feature type="compositionally biased region" description="Polar residues" evidence="1">
    <location>
        <begin position="315"/>
        <end position="324"/>
    </location>
</feature>
<evidence type="ECO:0000313" key="2">
    <source>
        <dbReference type="EMBL" id="CDJ57963.1"/>
    </source>
</evidence>
<feature type="compositionally biased region" description="Acidic residues" evidence="1">
    <location>
        <begin position="509"/>
        <end position="518"/>
    </location>
</feature>
<protein>
    <submittedName>
        <fullName evidence="2">Uncharacterized protein</fullName>
    </submittedName>
</protein>
<evidence type="ECO:0000313" key="3">
    <source>
        <dbReference type="Proteomes" id="UP000030763"/>
    </source>
</evidence>
<dbReference type="RefSeq" id="XP_013334611.1">
    <property type="nucleotide sequence ID" value="XM_013479157.1"/>
</dbReference>
<dbReference type="AlphaFoldDB" id="U6M4F4"/>
<dbReference type="Proteomes" id="UP000030763">
    <property type="component" value="Unassembled WGS sequence"/>
</dbReference>
<feature type="compositionally biased region" description="Basic and acidic residues" evidence="1">
    <location>
        <begin position="246"/>
        <end position="270"/>
    </location>
</feature>
<sequence>MHFKFYFYVNAVAVQPATAGRRCRRPPAFLGSALTCAARVCSCSHIQFFKFFLLVNLNTWGFFSIGGPVRLGLTGRSLRCILQDAGKKAVSGTMTRKLFYSAPFGAFLLSLDWISYSVAIHLSAANETFPRGEAALLSQPYLREEAEGGFGLSPSSEPSFLQKGFLFGRKRKGKPGGEPTPQAHGENPELWLTSTGGPFPATASESLGSPTEKVTQPGDFDDGPPAESRRKPVAVGPVRVGTTIRRGADSFRKKQQEHGPRHIPISERRYGPASALGGPTPITQASGAGAPTSGPTDPFGSFPADLSGSLPAVSGPSQPITSAVTEDPWITRGPSTQFPSQGSAQSPFAAPRPPFPSQSPATPTAGQGTRGYPFSPTSTAGQTVAFVFPGSGEGSTGKPPRLGAPVLPPIPTGGLPKLRATLSQEGGSPSTTSEGPKRVPRKAPPKPPRRNLPVSSQSMDEGSTGSVGIQPIPTPRKTPPKPPLRRQPQSVDESALLGGPSESASPAWDADDEDDEPPPDFIPPLPPGKRPRQQ</sequence>
<feature type="compositionally biased region" description="Polar residues" evidence="1">
    <location>
        <begin position="203"/>
        <end position="214"/>
    </location>
</feature>
<feature type="compositionally biased region" description="Pro residues" evidence="1">
    <location>
        <begin position="519"/>
        <end position="528"/>
    </location>
</feature>
<proteinExistence type="predicted"/>
<feature type="compositionally biased region" description="Polar residues" evidence="1">
    <location>
        <begin position="453"/>
        <end position="467"/>
    </location>
</feature>
<reference evidence="2" key="2">
    <citation type="submission" date="2013-10" db="EMBL/GenBank/DDBJ databases">
        <authorList>
            <person name="Aslett M."/>
        </authorList>
    </citation>
    <scope>NUCLEOTIDE SEQUENCE [LARGE SCALE GENOMIC DNA]</scope>
    <source>
        <strain evidence="2">Weybridge</strain>
    </source>
</reference>
<gene>
    <name evidence="2" type="ORF">EMWEY_00012860</name>
</gene>
<feature type="compositionally biased region" description="Polar residues" evidence="1">
    <location>
        <begin position="333"/>
        <end position="342"/>
    </location>
</feature>
<keyword evidence="3" id="KW-1185">Reference proteome</keyword>
<organism evidence="2 3">
    <name type="scientific">Eimeria maxima</name>
    <name type="common">Coccidian parasite</name>
    <dbReference type="NCBI Taxonomy" id="5804"/>
    <lineage>
        <taxon>Eukaryota</taxon>
        <taxon>Sar</taxon>
        <taxon>Alveolata</taxon>
        <taxon>Apicomplexa</taxon>
        <taxon>Conoidasida</taxon>
        <taxon>Coccidia</taxon>
        <taxon>Eucoccidiorida</taxon>
        <taxon>Eimeriorina</taxon>
        <taxon>Eimeriidae</taxon>
        <taxon>Eimeria</taxon>
    </lineage>
</organism>
<feature type="compositionally biased region" description="Pro residues" evidence="1">
    <location>
        <begin position="472"/>
        <end position="482"/>
    </location>
</feature>
<feature type="compositionally biased region" description="Polar residues" evidence="1">
    <location>
        <begin position="421"/>
        <end position="434"/>
    </location>
</feature>
<accession>U6M4F4</accession>
<dbReference type="EMBL" id="HG719430">
    <property type="protein sequence ID" value="CDJ57963.1"/>
    <property type="molecule type" value="Genomic_DNA"/>
</dbReference>